<keyword evidence="3" id="KW-1185">Reference proteome</keyword>
<evidence type="ECO:0000256" key="1">
    <source>
        <dbReference type="SAM" id="Phobius"/>
    </source>
</evidence>
<sequence>MANRTLGSVLIGCIDEEDLEFIRPICSSLLKIDIDLIPDINSLLTEMEQRLEPAILPSVWHFVLSSVGCAEEKLSRLNEYITHPYNINGDFEFGLMLTMTKTVKKMDTNTFNNYKSNVGLPKAPSKEKFLYSLYKEDRLTRESVPELRECIETTGCLEFHEPLTVFCGQHSIQVPEIIYVPDSDEGSNDGNNNRKIRARFILCTCILITIILIMAAIALVFLFVFKNIQHFDAQTISVYNGYVTSIYYDQFYVNEVNLISNSTATASVYVVPKSQLSYIPVVLPEKQIDKRNSTFSQRFELFYDRSENNLICNTVCKLKFRFELQQNGVVLGCPAQLFLYDNKADLKIFIANEPYGSVGDPVAQTDCLPKTGVVNKTFHLPPNKLYYIGWYVAKNVGYTIWLSANLTRINISGLNEDCSVSSQHTTCPITHTKYPHKKENISLLFNTTSTTMMDVNVTPVLVQWNLQRLTGVSAPSCIGVVVMMVAVFVWFYYCMIRTVAWNGYITIA</sequence>
<accession>A0A1X7TMP9</accession>
<dbReference type="EnsemblMetazoa" id="XM_020003214.1">
    <property type="protein sequence ID" value="XP_019858773.1"/>
    <property type="gene ID" value="LOC109586990"/>
</dbReference>
<keyword evidence="1" id="KW-0472">Membrane</keyword>
<keyword evidence="1" id="KW-1133">Transmembrane helix</keyword>
<feature type="transmembrane region" description="Helical" evidence="1">
    <location>
        <begin position="472"/>
        <end position="493"/>
    </location>
</feature>
<gene>
    <name evidence="2" type="primary">109586990</name>
</gene>
<dbReference type="EnsemblMetazoa" id="Aqu2.1.16061_001">
    <property type="protein sequence ID" value="Aqu2.1.16061_001"/>
    <property type="gene ID" value="Aqu2.1.16061"/>
</dbReference>
<reference evidence="2" key="2">
    <citation type="submission" date="2017-05" db="UniProtKB">
        <authorList>
            <consortium name="EnsemblMetazoa"/>
        </authorList>
    </citation>
    <scope>IDENTIFICATION</scope>
</reference>
<reference evidence="3" key="1">
    <citation type="journal article" date="2010" name="Nature">
        <title>The Amphimedon queenslandica genome and the evolution of animal complexity.</title>
        <authorList>
            <person name="Srivastava M."/>
            <person name="Simakov O."/>
            <person name="Chapman J."/>
            <person name="Fahey B."/>
            <person name="Gauthier M.E."/>
            <person name="Mitros T."/>
            <person name="Richards G.S."/>
            <person name="Conaco C."/>
            <person name="Dacre M."/>
            <person name="Hellsten U."/>
            <person name="Larroux C."/>
            <person name="Putnam N.H."/>
            <person name="Stanke M."/>
            <person name="Adamska M."/>
            <person name="Darling A."/>
            <person name="Degnan S.M."/>
            <person name="Oakley T.H."/>
            <person name="Plachetzki D.C."/>
            <person name="Zhai Y."/>
            <person name="Adamski M."/>
            <person name="Calcino A."/>
            <person name="Cummins S.F."/>
            <person name="Goodstein D.M."/>
            <person name="Harris C."/>
            <person name="Jackson D.J."/>
            <person name="Leys S.P."/>
            <person name="Shu S."/>
            <person name="Woodcroft B.J."/>
            <person name="Vervoort M."/>
            <person name="Kosik K.S."/>
            <person name="Manning G."/>
            <person name="Degnan B.M."/>
            <person name="Rokhsar D.S."/>
        </authorList>
    </citation>
    <scope>NUCLEOTIDE SEQUENCE [LARGE SCALE GENOMIC DNA]</scope>
</reference>
<dbReference type="KEGG" id="aqu:109586990"/>
<name>A0A1X7TMP9_AMPQE</name>
<proteinExistence type="predicted"/>
<feature type="transmembrane region" description="Helical" evidence="1">
    <location>
        <begin position="200"/>
        <end position="225"/>
    </location>
</feature>
<evidence type="ECO:0000313" key="2">
    <source>
        <dbReference type="EnsemblMetazoa" id="Aqu2.1.16061_001"/>
    </source>
</evidence>
<organism evidence="2">
    <name type="scientific">Amphimedon queenslandica</name>
    <name type="common">Sponge</name>
    <dbReference type="NCBI Taxonomy" id="400682"/>
    <lineage>
        <taxon>Eukaryota</taxon>
        <taxon>Metazoa</taxon>
        <taxon>Porifera</taxon>
        <taxon>Demospongiae</taxon>
        <taxon>Heteroscleromorpha</taxon>
        <taxon>Haplosclerida</taxon>
        <taxon>Niphatidae</taxon>
        <taxon>Amphimedon</taxon>
    </lineage>
</organism>
<dbReference type="Proteomes" id="UP000007879">
    <property type="component" value="Unassembled WGS sequence"/>
</dbReference>
<dbReference type="AlphaFoldDB" id="A0A1X7TMP9"/>
<protein>
    <submittedName>
        <fullName evidence="2">Uncharacterized protein</fullName>
    </submittedName>
</protein>
<dbReference type="InParanoid" id="A0A1X7TMP9"/>
<keyword evidence="1" id="KW-0812">Transmembrane</keyword>
<evidence type="ECO:0000313" key="3">
    <source>
        <dbReference type="Proteomes" id="UP000007879"/>
    </source>
</evidence>